<evidence type="ECO:0000256" key="6">
    <source>
        <dbReference type="ARBA" id="ARBA00023136"/>
    </source>
</evidence>
<dbReference type="Proteomes" id="UP001152519">
    <property type="component" value="Unassembled WGS sequence"/>
</dbReference>
<feature type="transmembrane region" description="Helical" evidence="8">
    <location>
        <begin position="378"/>
        <end position="397"/>
    </location>
</feature>
<dbReference type="Gene3D" id="1.20.1250.20">
    <property type="entry name" value="MFS general substrate transporter like domains"/>
    <property type="match status" value="1"/>
</dbReference>
<evidence type="ECO:0000256" key="3">
    <source>
        <dbReference type="ARBA" id="ARBA00022475"/>
    </source>
</evidence>
<dbReference type="PROSITE" id="PS50850">
    <property type="entry name" value="MFS"/>
    <property type="match status" value="1"/>
</dbReference>
<keyword evidence="6 8" id="KW-0472">Membrane</keyword>
<feature type="transmembrane region" description="Helical" evidence="8">
    <location>
        <begin position="346"/>
        <end position="366"/>
    </location>
</feature>
<evidence type="ECO:0000256" key="4">
    <source>
        <dbReference type="ARBA" id="ARBA00022692"/>
    </source>
</evidence>
<evidence type="ECO:0000313" key="10">
    <source>
        <dbReference type="EMBL" id="CAG6395533.1"/>
    </source>
</evidence>
<evidence type="ECO:0000256" key="5">
    <source>
        <dbReference type="ARBA" id="ARBA00022989"/>
    </source>
</evidence>
<protein>
    <submittedName>
        <fullName evidence="10">Puromycin resistance protein pur8</fullName>
    </submittedName>
</protein>
<feature type="transmembrane region" description="Helical" evidence="8">
    <location>
        <begin position="117"/>
        <end position="139"/>
    </location>
</feature>
<dbReference type="Pfam" id="PF07690">
    <property type="entry name" value="MFS_1"/>
    <property type="match status" value="1"/>
</dbReference>
<dbReference type="EMBL" id="CAJSLV010000063">
    <property type="protein sequence ID" value="CAG6395533.1"/>
    <property type="molecule type" value="Genomic_DNA"/>
</dbReference>
<feature type="transmembrane region" description="Helical" evidence="8">
    <location>
        <begin position="443"/>
        <end position="468"/>
    </location>
</feature>
<feature type="transmembrane region" description="Helical" evidence="8">
    <location>
        <begin position="179"/>
        <end position="200"/>
    </location>
</feature>
<comment type="caution">
    <text evidence="10">The sequence shown here is derived from an EMBL/GenBank/DDBJ whole genome shotgun (WGS) entry which is preliminary data.</text>
</comment>
<dbReference type="PANTHER" id="PTHR42718:SF46">
    <property type="entry name" value="BLR6921 PROTEIN"/>
    <property type="match status" value="1"/>
</dbReference>
<dbReference type="InterPro" id="IPR011701">
    <property type="entry name" value="MFS"/>
</dbReference>
<dbReference type="InterPro" id="IPR004638">
    <property type="entry name" value="EmrB-like"/>
</dbReference>
<evidence type="ECO:0000256" key="1">
    <source>
        <dbReference type="ARBA" id="ARBA00004651"/>
    </source>
</evidence>
<accession>A0A9W4DT09</accession>
<dbReference type="RefSeq" id="WP_251492751.1">
    <property type="nucleotide sequence ID" value="NZ_CAJSLV010000063.1"/>
</dbReference>
<dbReference type="GO" id="GO:0046677">
    <property type="term" value="P:response to antibiotic"/>
    <property type="evidence" value="ECO:0007669"/>
    <property type="project" value="UniProtKB-KW"/>
</dbReference>
<feature type="transmembrane region" description="Helical" evidence="8">
    <location>
        <begin position="281"/>
        <end position="302"/>
    </location>
</feature>
<feature type="transmembrane region" description="Helical" evidence="8">
    <location>
        <begin position="21"/>
        <end position="41"/>
    </location>
</feature>
<dbReference type="Gene3D" id="1.20.1720.10">
    <property type="entry name" value="Multidrug resistance protein D"/>
    <property type="match status" value="1"/>
</dbReference>
<evidence type="ECO:0000256" key="8">
    <source>
        <dbReference type="SAM" id="Phobius"/>
    </source>
</evidence>
<keyword evidence="7" id="KW-0046">Antibiotic resistance</keyword>
<dbReference type="CDD" id="cd17321">
    <property type="entry name" value="MFS_MMR_MDR_like"/>
    <property type="match status" value="1"/>
</dbReference>
<feature type="transmembrane region" description="Helical" evidence="8">
    <location>
        <begin position="61"/>
        <end position="80"/>
    </location>
</feature>
<keyword evidence="5 8" id="KW-1133">Transmembrane helix</keyword>
<feature type="transmembrane region" description="Helical" evidence="8">
    <location>
        <begin position="244"/>
        <end position="260"/>
    </location>
</feature>
<feature type="transmembrane region" description="Helical" evidence="8">
    <location>
        <begin position="92"/>
        <end position="111"/>
    </location>
</feature>
<dbReference type="InterPro" id="IPR020846">
    <property type="entry name" value="MFS_dom"/>
</dbReference>
<dbReference type="PANTHER" id="PTHR42718">
    <property type="entry name" value="MAJOR FACILITATOR SUPERFAMILY MULTIDRUG TRANSPORTER MFSC"/>
    <property type="match status" value="1"/>
</dbReference>
<name>A0A9W4DT09_9ACTN</name>
<dbReference type="AlphaFoldDB" id="A0A9W4DT09"/>
<dbReference type="GO" id="GO:0005886">
    <property type="term" value="C:plasma membrane"/>
    <property type="evidence" value="ECO:0007669"/>
    <property type="project" value="UniProtKB-SubCell"/>
</dbReference>
<dbReference type="NCBIfam" id="TIGR00711">
    <property type="entry name" value="efflux_EmrB"/>
    <property type="match status" value="1"/>
</dbReference>
<sequence>MSTHLVRDQTSTTGVPAPSGMHSFFALAAILGTQLMLLLDATVVNVALPGIGTHLGFSPTGMSWVLNVYTLAFGGLLLLGSRIGDLIGRRTALVWGVAAFTLASIAGGVAHDSTTLLVARGFQGAAAALAAPSTLALIATSFREGSERNRALSVFSAISGAGSAVGLTVGGMLTDWGSWRWVFFVNIPVGIAIVLLAPRFIQETERHRGGRFDVAGALTGTLGMASLVYAFIRVGESSWSDTRAVSTFVIAVLLLAAFLVNEIRVERPLVVLRLFADRNRALAYAVMLLMVAGMFGTFYFSTQYLQTYLGYSPLKTGFAFLPLAGPLFVAARIAPRALARFGAKRVASVGSSLTLVAAIWITQLSASDGYAQGILPTLILMGVGMGWTVMPLNTFILSGVEPKDAGSASGLLQTMQQVGGSLGLSVLVTVFGTVSRHHTTDPFIHGATAAFTLSAVFMSVALLLVLSLKQPRQHVLS</sequence>
<keyword evidence="2" id="KW-0813">Transport</keyword>
<keyword evidence="4 8" id="KW-0812">Transmembrane</keyword>
<keyword evidence="3" id="KW-1003">Cell membrane</keyword>
<keyword evidence="11" id="KW-1185">Reference proteome</keyword>
<evidence type="ECO:0000313" key="11">
    <source>
        <dbReference type="Proteomes" id="UP001152519"/>
    </source>
</evidence>
<evidence type="ECO:0000256" key="7">
    <source>
        <dbReference type="ARBA" id="ARBA00023251"/>
    </source>
</evidence>
<dbReference type="GO" id="GO:0022857">
    <property type="term" value="F:transmembrane transporter activity"/>
    <property type="evidence" value="ECO:0007669"/>
    <property type="project" value="InterPro"/>
</dbReference>
<dbReference type="InterPro" id="IPR036259">
    <property type="entry name" value="MFS_trans_sf"/>
</dbReference>
<evidence type="ECO:0000256" key="2">
    <source>
        <dbReference type="ARBA" id="ARBA00022448"/>
    </source>
</evidence>
<feature type="transmembrane region" description="Helical" evidence="8">
    <location>
        <begin position="151"/>
        <end position="173"/>
    </location>
</feature>
<proteinExistence type="predicted"/>
<feature type="domain" description="Major facilitator superfamily (MFS) profile" evidence="9">
    <location>
        <begin position="26"/>
        <end position="473"/>
    </location>
</feature>
<gene>
    <name evidence="10" type="primary">pur</name>
    <name evidence="10" type="ORF">SCOCK_330044</name>
</gene>
<evidence type="ECO:0000259" key="9">
    <source>
        <dbReference type="PROSITE" id="PS50850"/>
    </source>
</evidence>
<feature type="transmembrane region" description="Helical" evidence="8">
    <location>
        <begin position="418"/>
        <end position="437"/>
    </location>
</feature>
<feature type="transmembrane region" description="Helical" evidence="8">
    <location>
        <begin position="314"/>
        <end position="334"/>
    </location>
</feature>
<reference evidence="10" key="1">
    <citation type="submission" date="2021-05" db="EMBL/GenBank/DDBJ databases">
        <authorList>
            <person name="Arsene-Ploetze F."/>
        </authorList>
    </citation>
    <scope>NUCLEOTIDE SEQUENCE</scope>
    <source>
        <strain evidence="10">DSM 42138</strain>
    </source>
</reference>
<feature type="transmembrane region" description="Helical" evidence="8">
    <location>
        <begin position="212"/>
        <end position="232"/>
    </location>
</feature>
<organism evidence="10 11">
    <name type="scientific">Actinacidiphila cocklensis</name>
    <dbReference type="NCBI Taxonomy" id="887465"/>
    <lineage>
        <taxon>Bacteria</taxon>
        <taxon>Bacillati</taxon>
        <taxon>Actinomycetota</taxon>
        <taxon>Actinomycetes</taxon>
        <taxon>Kitasatosporales</taxon>
        <taxon>Streptomycetaceae</taxon>
        <taxon>Actinacidiphila</taxon>
    </lineage>
</organism>
<dbReference type="SUPFAM" id="SSF103473">
    <property type="entry name" value="MFS general substrate transporter"/>
    <property type="match status" value="1"/>
</dbReference>
<comment type="subcellular location">
    <subcellularLocation>
        <location evidence="1">Cell membrane</location>
        <topology evidence="1">Multi-pass membrane protein</topology>
    </subcellularLocation>
</comment>